<evidence type="ECO:0000313" key="1">
    <source>
        <dbReference type="EMBL" id="QHT20880.1"/>
    </source>
</evidence>
<dbReference type="AlphaFoldDB" id="A0A6C0DX35"/>
<sequence>MSYSTKTKTVVKPSTKVENITSEDYINAGYTLIKRDAVTNKITIKYSKNYEAKKRELEEKNYKTTLNAMINNWNKYRDEINDLLGDMSPYINYKEIIQKMIDEDNYILEKINSRKNAYLSDNDSDFYSEDESLNIY</sequence>
<organism evidence="1">
    <name type="scientific">viral metagenome</name>
    <dbReference type="NCBI Taxonomy" id="1070528"/>
    <lineage>
        <taxon>unclassified sequences</taxon>
        <taxon>metagenomes</taxon>
        <taxon>organismal metagenomes</taxon>
    </lineage>
</organism>
<name>A0A6C0DX35_9ZZZZ</name>
<dbReference type="EMBL" id="MN739683">
    <property type="protein sequence ID" value="QHT20880.1"/>
    <property type="molecule type" value="Genomic_DNA"/>
</dbReference>
<accession>A0A6C0DX35</accession>
<reference evidence="1" key="1">
    <citation type="journal article" date="2020" name="Nature">
        <title>Giant virus diversity and host interactions through global metagenomics.</title>
        <authorList>
            <person name="Schulz F."/>
            <person name="Roux S."/>
            <person name="Paez-Espino D."/>
            <person name="Jungbluth S."/>
            <person name="Walsh D.A."/>
            <person name="Denef V.J."/>
            <person name="McMahon K.D."/>
            <person name="Konstantinidis K.T."/>
            <person name="Eloe-Fadrosh E.A."/>
            <person name="Kyrpides N.C."/>
            <person name="Woyke T."/>
        </authorList>
    </citation>
    <scope>NUCLEOTIDE SEQUENCE</scope>
    <source>
        <strain evidence="1">GVMAG-M-3300023174-75</strain>
    </source>
</reference>
<proteinExistence type="predicted"/>
<protein>
    <submittedName>
        <fullName evidence="1">Uncharacterized protein</fullName>
    </submittedName>
</protein>